<dbReference type="Proteomes" id="UP001229421">
    <property type="component" value="Unassembled WGS sequence"/>
</dbReference>
<name>A0AAD8JUZ7_TARER</name>
<evidence type="ECO:0000313" key="3">
    <source>
        <dbReference type="Proteomes" id="UP001229421"/>
    </source>
</evidence>
<gene>
    <name evidence="2" type="ORF">QVD17_36624</name>
</gene>
<evidence type="ECO:0000256" key="1">
    <source>
        <dbReference type="SAM" id="Phobius"/>
    </source>
</evidence>
<keyword evidence="1" id="KW-0812">Transmembrane</keyword>
<keyword evidence="1" id="KW-1133">Transmembrane helix</keyword>
<sequence>MVRIEILIQSNFHLHFIPVTISHSSPSSSSRCIDCSLTIVAHHYHRLCLFPLIVIRNILLFHWIITQDRKML</sequence>
<dbReference type="EMBL" id="JAUHHV010000010">
    <property type="protein sequence ID" value="KAK1410091.1"/>
    <property type="molecule type" value="Genomic_DNA"/>
</dbReference>
<organism evidence="2 3">
    <name type="scientific">Tagetes erecta</name>
    <name type="common">African marigold</name>
    <dbReference type="NCBI Taxonomy" id="13708"/>
    <lineage>
        <taxon>Eukaryota</taxon>
        <taxon>Viridiplantae</taxon>
        <taxon>Streptophyta</taxon>
        <taxon>Embryophyta</taxon>
        <taxon>Tracheophyta</taxon>
        <taxon>Spermatophyta</taxon>
        <taxon>Magnoliopsida</taxon>
        <taxon>eudicotyledons</taxon>
        <taxon>Gunneridae</taxon>
        <taxon>Pentapetalae</taxon>
        <taxon>asterids</taxon>
        <taxon>campanulids</taxon>
        <taxon>Asterales</taxon>
        <taxon>Asteraceae</taxon>
        <taxon>Asteroideae</taxon>
        <taxon>Heliantheae alliance</taxon>
        <taxon>Tageteae</taxon>
        <taxon>Tagetes</taxon>
    </lineage>
</organism>
<proteinExistence type="predicted"/>
<comment type="caution">
    <text evidence="2">The sequence shown here is derived from an EMBL/GenBank/DDBJ whole genome shotgun (WGS) entry which is preliminary data.</text>
</comment>
<feature type="transmembrane region" description="Helical" evidence="1">
    <location>
        <begin position="47"/>
        <end position="65"/>
    </location>
</feature>
<evidence type="ECO:0000313" key="2">
    <source>
        <dbReference type="EMBL" id="KAK1410091.1"/>
    </source>
</evidence>
<keyword evidence="3" id="KW-1185">Reference proteome</keyword>
<keyword evidence="1" id="KW-0472">Membrane</keyword>
<dbReference type="AlphaFoldDB" id="A0AAD8JUZ7"/>
<protein>
    <submittedName>
        <fullName evidence="2">Uncharacterized protein</fullName>
    </submittedName>
</protein>
<reference evidence="2" key="1">
    <citation type="journal article" date="2023" name="bioRxiv">
        <title>Improved chromosome-level genome assembly for marigold (Tagetes erecta).</title>
        <authorList>
            <person name="Jiang F."/>
            <person name="Yuan L."/>
            <person name="Wang S."/>
            <person name="Wang H."/>
            <person name="Xu D."/>
            <person name="Wang A."/>
            <person name="Fan W."/>
        </authorList>
    </citation>
    <scope>NUCLEOTIDE SEQUENCE</scope>
    <source>
        <strain evidence="2">WSJ</strain>
        <tissue evidence="2">Leaf</tissue>
    </source>
</reference>
<accession>A0AAD8JUZ7</accession>